<gene>
    <name evidence="2" type="ORF">DFO77_104190</name>
</gene>
<dbReference type="GO" id="GO:0003677">
    <property type="term" value="F:DNA binding"/>
    <property type="evidence" value="ECO:0007669"/>
    <property type="project" value="InterPro"/>
</dbReference>
<dbReference type="SUPFAM" id="SSF143422">
    <property type="entry name" value="Transposase IS200-like"/>
    <property type="match status" value="1"/>
</dbReference>
<proteinExistence type="predicted"/>
<dbReference type="GO" id="GO:0004803">
    <property type="term" value="F:transposase activity"/>
    <property type="evidence" value="ECO:0007669"/>
    <property type="project" value="InterPro"/>
</dbReference>
<dbReference type="GO" id="GO:0006313">
    <property type="term" value="P:DNA transposition"/>
    <property type="evidence" value="ECO:0007669"/>
    <property type="project" value="InterPro"/>
</dbReference>
<keyword evidence="3" id="KW-1185">Reference proteome</keyword>
<dbReference type="InterPro" id="IPR002686">
    <property type="entry name" value="Transposase_17"/>
</dbReference>
<dbReference type="RefSeq" id="WP_114436581.1">
    <property type="nucleotide sequence ID" value="NZ_QPIZ01000004.1"/>
</dbReference>
<protein>
    <submittedName>
        <fullName evidence="2">REP element-mobilizing transposase RayT</fullName>
    </submittedName>
</protein>
<dbReference type="EMBL" id="QPIZ01000004">
    <property type="protein sequence ID" value="RCW38432.1"/>
    <property type="molecule type" value="Genomic_DNA"/>
</dbReference>
<evidence type="ECO:0000313" key="3">
    <source>
        <dbReference type="Proteomes" id="UP000252733"/>
    </source>
</evidence>
<dbReference type="InterPro" id="IPR036515">
    <property type="entry name" value="Transposase_17_sf"/>
</dbReference>
<dbReference type="AlphaFoldDB" id="A0A368VBD9"/>
<sequence length="150" mass="17635">MSSYRQIYYHLVFRTKNSQRVLFEDGRSSLFGYIWGIVKEKQSHLYRINGVEDHIHLLTDLHPSIALADFVRDIKTASSSWIKDQGVFPLFNGWGVGYCALTCGYQDKDGIIEYIKNQQSHHKKETFRAEYERLLIESGVDIDYRYFLND</sequence>
<feature type="domain" description="Transposase IS200-like" evidence="1">
    <location>
        <begin position="4"/>
        <end position="118"/>
    </location>
</feature>
<evidence type="ECO:0000313" key="2">
    <source>
        <dbReference type="EMBL" id="RCW38432.1"/>
    </source>
</evidence>
<dbReference type="Proteomes" id="UP000252733">
    <property type="component" value="Unassembled WGS sequence"/>
</dbReference>
<dbReference type="NCBIfam" id="NF033573">
    <property type="entry name" value="transpos_IS200"/>
    <property type="match status" value="1"/>
</dbReference>
<dbReference type="SMART" id="SM01321">
    <property type="entry name" value="Y1_Tnp"/>
    <property type="match status" value="1"/>
</dbReference>
<name>A0A368VBD9_9BACT</name>
<evidence type="ECO:0000259" key="1">
    <source>
        <dbReference type="SMART" id="SM01321"/>
    </source>
</evidence>
<comment type="caution">
    <text evidence="2">The sequence shown here is derived from an EMBL/GenBank/DDBJ whole genome shotgun (WGS) entry which is preliminary data.</text>
</comment>
<dbReference type="Pfam" id="PF01797">
    <property type="entry name" value="Y1_Tnp"/>
    <property type="match status" value="1"/>
</dbReference>
<reference evidence="2 3" key="1">
    <citation type="submission" date="2018-07" db="EMBL/GenBank/DDBJ databases">
        <title>Freshwater and sediment microbial communities from various areas in North America, analyzing microbe dynamics in response to fracking.</title>
        <authorList>
            <person name="Lamendella R."/>
        </authorList>
    </citation>
    <scope>NUCLEOTIDE SEQUENCE [LARGE SCALE GENOMIC DNA]</scope>
    <source>
        <strain evidence="2 3">160A</strain>
    </source>
</reference>
<accession>A0A368VBD9</accession>
<dbReference type="PANTHER" id="PTHR33360">
    <property type="entry name" value="TRANSPOSASE FOR INSERTION SEQUENCE ELEMENT IS200"/>
    <property type="match status" value="1"/>
</dbReference>
<dbReference type="PANTHER" id="PTHR33360:SF2">
    <property type="entry name" value="TRANSPOSASE FOR INSERTION SEQUENCE ELEMENT IS200"/>
    <property type="match status" value="1"/>
</dbReference>
<dbReference type="Gene3D" id="3.30.70.1290">
    <property type="entry name" value="Transposase IS200-like"/>
    <property type="match status" value="1"/>
</dbReference>
<organism evidence="2 3">
    <name type="scientific">Marinilabilia salmonicolor</name>
    <dbReference type="NCBI Taxonomy" id="989"/>
    <lineage>
        <taxon>Bacteria</taxon>
        <taxon>Pseudomonadati</taxon>
        <taxon>Bacteroidota</taxon>
        <taxon>Bacteroidia</taxon>
        <taxon>Marinilabiliales</taxon>
        <taxon>Marinilabiliaceae</taxon>
        <taxon>Marinilabilia</taxon>
    </lineage>
</organism>